<comment type="caution">
    <text evidence="1">The sequence shown here is derived from an EMBL/GenBank/DDBJ whole genome shotgun (WGS) entry which is preliminary data.</text>
</comment>
<reference evidence="1 2" key="1">
    <citation type="journal article" date="2018" name="Int. J. Syst. Evol. Microbiol.">
        <title>Pseudooceanicola lipolyticus sp. nov., a marine alphaproteobacterium, reclassification of Oceanicola flagellatus as Pseudooceanicola flagellatus comb. nov. and emended description of the genus Pseudooceanicola.</title>
        <authorList>
            <person name="Huang M.-M."/>
            <person name="Guo L.-L."/>
            <person name="Wu Y.-H."/>
            <person name="Lai Q.-L."/>
            <person name="Shao Z.-Z."/>
            <person name="Wang C.-S."/>
            <person name="Wu M."/>
            <person name="Xu X.-W."/>
        </authorList>
    </citation>
    <scope>NUCLEOTIDE SEQUENCE [LARGE SCALE GENOMIC DNA]</scope>
    <source>
        <strain evidence="1 2">157</strain>
    </source>
</reference>
<dbReference type="AlphaFoldDB" id="A0A2M8IXM9"/>
<organism evidence="1 2">
    <name type="scientific">Pseudooceanicola lipolyticus</name>
    <dbReference type="NCBI Taxonomy" id="2029104"/>
    <lineage>
        <taxon>Bacteria</taxon>
        <taxon>Pseudomonadati</taxon>
        <taxon>Pseudomonadota</taxon>
        <taxon>Alphaproteobacteria</taxon>
        <taxon>Rhodobacterales</taxon>
        <taxon>Paracoccaceae</taxon>
        <taxon>Pseudooceanicola</taxon>
    </lineage>
</organism>
<keyword evidence="2" id="KW-1185">Reference proteome</keyword>
<dbReference type="Gene3D" id="3.30.530.20">
    <property type="match status" value="1"/>
</dbReference>
<dbReference type="CDD" id="cd07812">
    <property type="entry name" value="SRPBCC"/>
    <property type="match status" value="1"/>
</dbReference>
<name>A0A2M8IXM9_9RHOB</name>
<proteinExistence type="predicted"/>
<dbReference type="InterPro" id="IPR023393">
    <property type="entry name" value="START-like_dom_sf"/>
</dbReference>
<sequence>MQFSTKEDIEAPIADVFAMLSDFDLFERSAIRRGIEVQRVAEPAAGLAWNTRFLLRGRQREMRLDLVEFDTPNGMQVSARSDGIDGLMTLDLVALSQQRTRMAIVLNLKPKTLSARLLIQSMKLAKANLTKRFKLKVAAYAKSLEDRHRRTA</sequence>
<gene>
    <name evidence="1" type="ORF">CVM52_17985</name>
</gene>
<evidence type="ECO:0008006" key="3">
    <source>
        <dbReference type="Google" id="ProtNLM"/>
    </source>
</evidence>
<dbReference type="OrthoDB" id="7860307at2"/>
<dbReference type="Proteomes" id="UP000231553">
    <property type="component" value="Unassembled WGS sequence"/>
</dbReference>
<evidence type="ECO:0000313" key="1">
    <source>
        <dbReference type="EMBL" id="PJE35286.1"/>
    </source>
</evidence>
<accession>A0A2M8IXM9</accession>
<dbReference type="EMBL" id="PGTB01000102">
    <property type="protein sequence ID" value="PJE35286.1"/>
    <property type="molecule type" value="Genomic_DNA"/>
</dbReference>
<dbReference type="RefSeq" id="WP_100163826.1">
    <property type="nucleotide sequence ID" value="NZ_PGTB01000102.1"/>
</dbReference>
<evidence type="ECO:0000313" key="2">
    <source>
        <dbReference type="Proteomes" id="UP000231553"/>
    </source>
</evidence>
<protein>
    <recommendedName>
        <fullName evidence="3">SRPBCC family protein</fullName>
    </recommendedName>
</protein>
<dbReference type="SUPFAM" id="SSF55961">
    <property type="entry name" value="Bet v1-like"/>
    <property type="match status" value="1"/>
</dbReference>